<dbReference type="Proteomes" id="UP000253083">
    <property type="component" value="Unassembled WGS sequence"/>
</dbReference>
<dbReference type="OrthoDB" id="9784036at2"/>
<dbReference type="Pfam" id="PF00756">
    <property type="entry name" value="Esterase"/>
    <property type="match status" value="1"/>
</dbReference>
<keyword evidence="5" id="KW-1185">Reference proteome</keyword>
<dbReference type="PANTHER" id="PTHR40841">
    <property type="entry name" value="SIDEROPHORE TRIACETYLFUSARININE C ESTERASE"/>
    <property type="match status" value="1"/>
</dbReference>
<dbReference type="InParanoid" id="A0A395JQB2"/>
<dbReference type="RefSeq" id="WP_113954512.1">
    <property type="nucleotide sequence ID" value="NZ_QNRT01000002.1"/>
</dbReference>
<comment type="caution">
    <text evidence="4">The sequence shown here is derived from an EMBL/GenBank/DDBJ whole genome shotgun (WGS) entry which is preliminary data.</text>
</comment>
<protein>
    <recommendedName>
        <fullName evidence="6">Alpha/beta superfamily hydrolase</fullName>
    </recommendedName>
</protein>
<gene>
    <name evidence="4" type="ORF">DFR28_1021201</name>
</gene>
<feature type="chain" id="PRO_5017383303" description="Alpha/beta superfamily hydrolase" evidence="3">
    <location>
        <begin position="25"/>
        <end position="284"/>
    </location>
</feature>
<dbReference type="SUPFAM" id="SSF53474">
    <property type="entry name" value="alpha/beta-Hydrolases"/>
    <property type="match status" value="1"/>
</dbReference>
<comment type="similarity">
    <text evidence="1">Belongs to the esterase D family.</text>
</comment>
<dbReference type="InterPro" id="IPR052558">
    <property type="entry name" value="Siderophore_Hydrolase_D"/>
</dbReference>
<evidence type="ECO:0000313" key="5">
    <source>
        <dbReference type="Proteomes" id="UP000253083"/>
    </source>
</evidence>
<evidence type="ECO:0000256" key="2">
    <source>
        <dbReference type="ARBA" id="ARBA00022801"/>
    </source>
</evidence>
<evidence type="ECO:0000256" key="1">
    <source>
        <dbReference type="ARBA" id="ARBA00005622"/>
    </source>
</evidence>
<dbReference type="Gene3D" id="3.40.50.1820">
    <property type="entry name" value="alpha/beta hydrolase"/>
    <property type="match status" value="1"/>
</dbReference>
<dbReference type="AlphaFoldDB" id="A0A395JQB2"/>
<dbReference type="GO" id="GO:0016788">
    <property type="term" value="F:hydrolase activity, acting on ester bonds"/>
    <property type="evidence" value="ECO:0007669"/>
    <property type="project" value="TreeGrafter"/>
</dbReference>
<name>A0A395JQB2_9GAMM</name>
<reference evidence="4 5" key="1">
    <citation type="submission" date="2018-06" db="EMBL/GenBank/DDBJ databases">
        <title>Genomic Encyclopedia of Type Strains, Phase IV (KMG-IV): sequencing the most valuable type-strain genomes for metagenomic binning, comparative biology and taxonomic classification.</title>
        <authorList>
            <person name="Goeker M."/>
        </authorList>
    </citation>
    <scope>NUCLEOTIDE SEQUENCE [LARGE SCALE GENOMIC DNA]</scope>
    <source>
        <strain evidence="4 5">DSM 24032</strain>
    </source>
</reference>
<dbReference type="EMBL" id="QNRT01000002">
    <property type="protein sequence ID" value="RBP51768.1"/>
    <property type="molecule type" value="Genomic_DNA"/>
</dbReference>
<evidence type="ECO:0000313" key="4">
    <source>
        <dbReference type="EMBL" id="RBP51768.1"/>
    </source>
</evidence>
<feature type="signal peptide" evidence="3">
    <location>
        <begin position="1"/>
        <end position="24"/>
    </location>
</feature>
<proteinExistence type="inferred from homology"/>
<sequence length="284" mass="31589">MTTTNKILLSLFLLFLVDGGRSHASDTISIDVAPDVATIVLGEQLRLDSSTLSEARKLNIYLPVSYESAADKKYPVIYLLDGGADEDFIHIAGLVQFTSLPWLNFTPESIVVGIENVDRKRDFTSPSSDKRDQQEFPMAGGSRAFIDFLENEVQPLVMSRYRTTGQRTLIGQSLGGLLATEVLFTKPQLFDNYLIVSPSLWWDQERLLNEEIKVIAKAQPKVFVAVGDEGSTMVRLATSLADKLNHAYQSKDFSSYAYFDELNHGDTLHLAAYHGLKSLFANGE</sequence>
<dbReference type="InterPro" id="IPR000801">
    <property type="entry name" value="Esterase-like"/>
</dbReference>
<evidence type="ECO:0000256" key="3">
    <source>
        <dbReference type="SAM" id="SignalP"/>
    </source>
</evidence>
<accession>A0A395JQB2</accession>
<dbReference type="InterPro" id="IPR029058">
    <property type="entry name" value="AB_hydrolase_fold"/>
</dbReference>
<keyword evidence="2" id="KW-0378">Hydrolase</keyword>
<dbReference type="PANTHER" id="PTHR40841:SF2">
    <property type="entry name" value="SIDEROPHORE-DEGRADING ESTERASE (EUROFUNG)"/>
    <property type="match status" value="1"/>
</dbReference>
<keyword evidence="3" id="KW-0732">Signal</keyword>
<organism evidence="4 5">
    <name type="scientific">Arenicella xantha</name>
    <dbReference type="NCBI Taxonomy" id="644221"/>
    <lineage>
        <taxon>Bacteria</taxon>
        <taxon>Pseudomonadati</taxon>
        <taxon>Pseudomonadota</taxon>
        <taxon>Gammaproteobacteria</taxon>
        <taxon>Arenicellales</taxon>
        <taxon>Arenicellaceae</taxon>
        <taxon>Arenicella</taxon>
    </lineage>
</organism>
<evidence type="ECO:0008006" key="6">
    <source>
        <dbReference type="Google" id="ProtNLM"/>
    </source>
</evidence>